<dbReference type="InterPro" id="IPR029017">
    <property type="entry name" value="Enolase-like_N"/>
</dbReference>
<dbReference type="GO" id="GO:0016854">
    <property type="term" value="F:racemase and epimerase activity"/>
    <property type="evidence" value="ECO:0007669"/>
    <property type="project" value="UniProtKB-ARBA"/>
</dbReference>
<keyword evidence="5" id="KW-1185">Reference proteome</keyword>
<evidence type="ECO:0000313" key="4">
    <source>
        <dbReference type="EMBL" id="AFM03677.1"/>
    </source>
</evidence>
<dbReference type="SFLD" id="SFLDS00001">
    <property type="entry name" value="Enolase"/>
    <property type="match status" value="1"/>
</dbReference>
<dbReference type="SMART" id="SM00922">
    <property type="entry name" value="MR_MLE"/>
    <property type="match status" value="1"/>
</dbReference>
<dbReference type="InterPro" id="IPR018110">
    <property type="entry name" value="Mandel_Rmase/mucon_lact_enz_CS"/>
</dbReference>
<dbReference type="PROSITE" id="PS00909">
    <property type="entry name" value="MR_MLE_2"/>
    <property type="match status" value="1"/>
</dbReference>
<dbReference type="SFLD" id="SFLDF00009">
    <property type="entry name" value="o-succinylbenzoate_synthase"/>
    <property type="match status" value="1"/>
</dbReference>
<dbReference type="GO" id="GO:0009234">
    <property type="term" value="P:menaquinone biosynthetic process"/>
    <property type="evidence" value="ECO:0007669"/>
    <property type="project" value="UniProtKB-UniRule"/>
</dbReference>
<dbReference type="InterPro" id="IPR036849">
    <property type="entry name" value="Enolase-like_C_sf"/>
</dbReference>
<proteinExistence type="predicted"/>
<dbReference type="Gene3D" id="3.30.390.10">
    <property type="entry name" value="Enolase-like, N-terminal domain"/>
    <property type="match status" value="1"/>
</dbReference>
<dbReference type="Pfam" id="PF13378">
    <property type="entry name" value="MR_MLE_C"/>
    <property type="match status" value="1"/>
</dbReference>
<dbReference type="EMBL" id="CP003345">
    <property type="protein sequence ID" value="AFM03677.1"/>
    <property type="molecule type" value="Genomic_DNA"/>
</dbReference>
<dbReference type="GO" id="GO:0046872">
    <property type="term" value="F:metal ion binding"/>
    <property type="evidence" value="ECO:0007669"/>
    <property type="project" value="UniProtKB-KW"/>
</dbReference>
<dbReference type="SUPFAM" id="SSF54826">
    <property type="entry name" value="Enolase N-terminal domain-like"/>
    <property type="match status" value="1"/>
</dbReference>
<organism evidence="4 5">
    <name type="scientific">Bernardetia litoralis (strain ATCC 23117 / DSM 6794 / NBRC 15988 / NCIMB 1366 / Fx l1 / Sio-4)</name>
    <name type="common">Flexibacter litoralis</name>
    <dbReference type="NCBI Taxonomy" id="880071"/>
    <lineage>
        <taxon>Bacteria</taxon>
        <taxon>Pseudomonadati</taxon>
        <taxon>Bacteroidota</taxon>
        <taxon>Cytophagia</taxon>
        <taxon>Cytophagales</taxon>
        <taxon>Bernardetiaceae</taxon>
        <taxon>Bernardetia</taxon>
    </lineage>
</organism>
<dbReference type="HOGENOM" id="CLU_030273_0_0_10"/>
<evidence type="ECO:0000259" key="3">
    <source>
        <dbReference type="SMART" id="SM00922"/>
    </source>
</evidence>
<dbReference type="OrthoDB" id="9766759at2"/>
<dbReference type="EC" id="4.2.1.113" evidence="2"/>
<dbReference type="AlphaFoldDB" id="I4AI92"/>
<dbReference type="STRING" id="880071.Fleli_1241"/>
<dbReference type="Proteomes" id="UP000006054">
    <property type="component" value="Chromosome"/>
</dbReference>
<feature type="domain" description="Mandelate racemase/muconate lactonizing enzyme C-terminal" evidence="3">
    <location>
        <begin position="137"/>
        <end position="235"/>
    </location>
</feature>
<dbReference type="RefSeq" id="WP_014797134.1">
    <property type="nucleotide sequence ID" value="NC_018018.1"/>
</dbReference>
<dbReference type="NCBIfam" id="TIGR01927">
    <property type="entry name" value="menC_gam_Gplu"/>
    <property type="match status" value="1"/>
</dbReference>
<keyword evidence="1" id="KW-0479">Metal-binding</keyword>
<evidence type="ECO:0000256" key="1">
    <source>
        <dbReference type="ARBA" id="ARBA00022723"/>
    </source>
</evidence>
<dbReference type="PATRIC" id="fig|880071.3.peg.1214"/>
<dbReference type="Gene3D" id="3.20.20.120">
    <property type="entry name" value="Enolase-like C-terminal domain"/>
    <property type="match status" value="1"/>
</dbReference>
<dbReference type="PANTHER" id="PTHR48073:SF2">
    <property type="entry name" value="O-SUCCINYLBENZOATE SYNTHASE"/>
    <property type="match status" value="1"/>
</dbReference>
<evidence type="ECO:0000313" key="5">
    <source>
        <dbReference type="Proteomes" id="UP000006054"/>
    </source>
</evidence>
<dbReference type="GO" id="GO:0043748">
    <property type="term" value="F:O-succinylbenzoate synthase activity"/>
    <property type="evidence" value="ECO:0007669"/>
    <property type="project" value="UniProtKB-EC"/>
</dbReference>
<name>I4AI92_BERLS</name>
<evidence type="ECO:0000256" key="2">
    <source>
        <dbReference type="NCBIfam" id="TIGR01927"/>
    </source>
</evidence>
<reference evidence="5" key="1">
    <citation type="submission" date="2012-06" db="EMBL/GenBank/DDBJ databases">
        <title>The complete genome of Flexibacter litoralis DSM 6794.</title>
        <authorList>
            <person name="Lucas S."/>
            <person name="Copeland A."/>
            <person name="Lapidus A."/>
            <person name="Glavina del Rio T."/>
            <person name="Dalin E."/>
            <person name="Tice H."/>
            <person name="Bruce D."/>
            <person name="Goodwin L."/>
            <person name="Pitluck S."/>
            <person name="Peters L."/>
            <person name="Ovchinnikova G."/>
            <person name="Lu M."/>
            <person name="Kyrpides N."/>
            <person name="Mavromatis K."/>
            <person name="Ivanova N."/>
            <person name="Brettin T."/>
            <person name="Detter J.C."/>
            <person name="Han C."/>
            <person name="Larimer F."/>
            <person name="Land M."/>
            <person name="Hauser L."/>
            <person name="Markowitz V."/>
            <person name="Cheng J.-F."/>
            <person name="Hugenholtz P."/>
            <person name="Woyke T."/>
            <person name="Wu D."/>
            <person name="Spring S."/>
            <person name="Lang E."/>
            <person name="Kopitz M."/>
            <person name="Brambilla E."/>
            <person name="Klenk H.-P."/>
            <person name="Eisen J.A."/>
        </authorList>
    </citation>
    <scope>NUCLEOTIDE SEQUENCE [LARGE SCALE GENOMIC DNA]</scope>
    <source>
        <strain evidence="5">ATCC 23117 / DSM 6794 / NBRC 15988 / NCIMB 1366 / Sio-4</strain>
    </source>
</reference>
<dbReference type="CDD" id="cd03320">
    <property type="entry name" value="OSBS"/>
    <property type="match status" value="1"/>
</dbReference>
<sequence>MYSASYKKHRLKFRFLAGTSRGIMKERDTYFVYLSKNNNSEIIGTGEISPLFGLSIDFLPNLENIISDVCKRLENTTINSLSAIFDLIPASLPAVRFGFETAFLDLQNGGNRIIYKNDFSLNQKPIPINGLVWMGDFEFMQNQLEEKLEQGFSCIKLKIGAIDFEKECKLLESIRKRFDKDKITIRVDANGAFPAHEALQKLRTLSNYAIHSIEQPIAANQWYEMKHLCKETPLPIALDEELIPLVDLDDKKQMLDYVKPQYLIFKPTLLGGLHKTAEWIELCKERNIDWWITSALESNIGLNAISQFVANYNPTLPQGLGTGKLYHNNIESSLEIANGEIFSKN</sequence>
<dbReference type="eggNOG" id="COG4948">
    <property type="taxonomic scope" value="Bacteria"/>
</dbReference>
<dbReference type="SFLD" id="SFLDG00180">
    <property type="entry name" value="muconate_cycloisomerase"/>
    <property type="match status" value="1"/>
</dbReference>
<dbReference type="SUPFAM" id="SSF51604">
    <property type="entry name" value="Enolase C-terminal domain-like"/>
    <property type="match status" value="1"/>
</dbReference>
<protein>
    <recommendedName>
        <fullName evidence="2">o-succinylbenzoate synthase</fullName>
        <ecNumber evidence="2">4.2.1.113</ecNumber>
    </recommendedName>
</protein>
<accession>I4AI92</accession>
<dbReference type="InterPro" id="IPR013342">
    <property type="entry name" value="Mandelate_racemase_C"/>
</dbReference>
<gene>
    <name evidence="4" type="ordered locus">Fleli_1241</name>
</gene>
<dbReference type="GO" id="GO:0009063">
    <property type="term" value="P:amino acid catabolic process"/>
    <property type="evidence" value="ECO:0007669"/>
    <property type="project" value="InterPro"/>
</dbReference>
<dbReference type="KEGG" id="fli:Fleli_1241"/>
<dbReference type="PANTHER" id="PTHR48073">
    <property type="entry name" value="O-SUCCINYLBENZOATE SYNTHASE-RELATED"/>
    <property type="match status" value="1"/>
</dbReference>
<dbReference type="InterPro" id="IPR029065">
    <property type="entry name" value="Enolase_C-like"/>
</dbReference>